<dbReference type="Proteomes" id="UP001418222">
    <property type="component" value="Unassembled WGS sequence"/>
</dbReference>
<organism evidence="2 3">
    <name type="scientific">Platanthera zijinensis</name>
    <dbReference type="NCBI Taxonomy" id="2320716"/>
    <lineage>
        <taxon>Eukaryota</taxon>
        <taxon>Viridiplantae</taxon>
        <taxon>Streptophyta</taxon>
        <taxon>Embryophyta</taxon>
        <taxon>Tracheophyta</taxon>
        <taxon>Spermatophyta</taxon>
        <taxon>Magnoliopsida</taxon>
        <taxon>Liliopsida</taxon>
        <taxon>Asparagales</taxon>
        <taxon>Orchidaceae</taxon>
        <taxon>Orchidoideae</taxon>
        <taxon>Orchideae</taxon>
        <taxon>Orchidinae</taxon>
        <taxon>Platanthera</taxon>
    </lineage>
</organism>
<gene>
    <name evidence="2" type="ORF">KSP39_PZI000334</name>
</gene>
<dbReference type="Pfam" id="PF03732">
    <property type="entry name" value="Retrotrans_gag"/>
    <property type="match status" value="1"/>
</dbReference>
<evidence type="ECO:0000313" key="3">
    <source>
        <dbReference type="Proteomes" id="UP001418222"/>
    </source>
</evidence>
<comment type="caution">
    <text evidence="2">The sequence shown here is derived from an EMBL/GenBank/DDBJ whole genome shotgun (WGS) entry which is preliminary data.</text>
</comment>
<protein>
    <recommendedName>
        <fullName evidence="1">Retrotransposon gag domain-containing protein</fullName>
    </recommendedName>
</protein>
<proteinExistence type="predicted"/>
<dbReference type="AlphaFoldDB" id="A0AAP0C1S3"/>
<dbReference type="EMBL" id="JBBWWQ010000001">
    <property type="protein sequence ID" value="KAK8957200.1"/>
    <property type="molecule type" value="Genomic_DNA"/>
</dbReference>
<sequence length="125" mass="14407">MPIIAMHLDPPTSHWYESLNPDGAYFIWNEFKFALFTQFGPSTFEGPMIKLTLLQQITTVMAFKDKFEATKINGIPPELLKSIFIAGLKPTNQRSVITQRPLTLDEAFNLAKLYKEQWLEEIKTN</sequence>
<name>A0AAP0C1S3_9ASPA</name>
<keyword evidence="3" id="KW-1185">Reference proteome</keyword>
<accession>A0AAP0C1S3</accession>
<reference evidence="2 3" key="1">
    <citation type="journal article" date="2022" name="Nat. Plants">
        <title>Genomes of leafy and leafless Platanthera orchids illuminate the evolution of mycoheterotrophy.</title>
        <authorList>
            <person name="Li M.H."/>
            <person name="Liu K.W."/>
            <person name="Li Z."/>
            <person name="Lu H.C."/>
            <person name="Ye Q.L."/>
            <person name="Zhang D."/>
            <person name="Wang J.Y."/>
            <person name="Li Y.F."/>
            <person name="Zhong Z.M."/>
            <person name="Liu X."/>
            <person name="Yu X."/>
            <person name="Liu D.K."/>
            <person name="Tu X.D."/>
            <person name="Liu B."/>
            <person name="Hao Y."/>
            <person name="Liao X.Y."/>
            <person name="Jiang Y.T."/>
            <person name="Sun W.H."/>
            <person name="Chen J."/>
            <person name="Chen Y.Q."/>
            <person name="Ai Y."/>
            <person name="Zhai J.W."/>
            <person name="Wu S.S."/>
            <person name="Zhou Z."/>
            <person name="Hsiao Y.Y."/>
            <person name="Wu W.L."/>
            <person name="Chen Y.Y."/>
            <person name="Lin Y.F."/>
            <person name="Hsu J.L."/>
            <person name="Li C.Y."/>
            <person name="Wang Z.W."/>
            <person name="Zhao X."/>
            <person name="Zhong W.Y."/>
            <person name="Ma X.K."/>
            <person name="Ma L."/>
            <person name="Huang J."/>
            <person name="Chen G.Z."/>
            <person name="Huang M.Z."/>
            <person name="Huang L."/>
            <person name="Peng D.H."/>
            <person name="Luo Y.B."/>
            <person name="Zou S.Q."/>
            <person name="Chen S.P."/>
            <person name="Lan S."/>
            <person name="Tsai W.C."/>
            <person name="Van de Peer Y."/>
            <person name="Liu Z.J."/>
        </authorList>
    </citation>
    <scope>NUCLEOTIDE SEQUENCE [LARGE SCALE GENOMIC DNA]</scope>
    <source>
        <strain evidence="2">Lor287</strain>
    </source>
</reference>
<evidence type="ECO:0000259" key="1">
    <source>
        <dbReference type="Pfam" id="PF03732"/>
    </source>
</evidence>
<dbReference type="InterPro" id="IPR005162">
    <property type="entry name" value="Retrotrans_gag_dom"/>
</dbReference>
<evidence type="ECO:0000313" key="2">
    <source>
        <dbReference type="EMBL" id="KAK8957200.1"/>
    </source>
</evidence>
<feature type="domain" description="Retrotransposon gag" evidence="1">
    <location>
        <begin position="3"/>
        <end position="89"/>
    </location>
</feature>